<evidence type="ECO:0000313" key="2">
    <source>
        <dbReference type="Proteomes" id="UP000663452"/>
    </source>
</evidence>
<sequence length="222" mass="25380">MLTTEFRKLLQLHLKPRLNQLGFMGSDHHFRKNSDEHFIYTLVIQGNRYGGSCIMELGVHLDFLPIGLSGKADNHNLTVYDCEFRERIEAGIPWNQRIFGPAQAQAGWFEYGKSEADAIRTINRMYKVFKVRGLEYFDQFKGFPKPILSISLEELKAGRSKQQMSMGAPLDLRLALVIARTHEFVGDLDSSLKFAEWGLNHLGQAAGLKPHFEELISRITRV</sequence>
<dbReference type="InterPro" id="IPR025412">
    <property type="entry name" value="DUF4304"/>
</dbReference>
<accession>A0ABX7LEA7</accession>
<protein>
    <submittedName>
        <fullName evidence="1">DUF4304 domain-containing protein</fullName>
    </submittedName>
</protein>
<proteinExistence type="predicted"/>
<name>A0ABX7LEA7_9BACL</name>
<reference evidence="1 2" key="1">
    <citation type="submission" date="2021-02" db="EMBL/GenBank/DDBJ databases">
        <title>Paenibacillus tianjinensis sp. nov.</title>
        <authorList>
            <person name="Liu H."/>
        </authorList>
    </citation>
    <scope>NUCLEOTIDE SEQUENCE [LARGE SCALE GENOMIC DNA]</scope>
    <source>
        <strain evidence="1 2">TB2019</strain>
    </source>
</reference>
<organism evidence="1 2">
    <name type="scientific">Paenibacillus tianjinensis</name>
    <dbReference type="NCBI Taxonomy" id="2810347"/>
    <lineage>
        <taxon>Bacteria</taxon>
        <taxon>Bacillati</taxon>
        <taxon>Bacillota</taxon>
        <taxon>Bacilli</taxon>
        <taxon>Bacillales</taxon>
        <taxon>Paenibacillaceae</taxon>
        <taxon>Paenibacillus</taxon>
    </lineage>
</organism>
<evidence type="ECO:0000313" key="1">
    <source>
        <dbReference type="EMBL" id="QSF44297.1"/>
    </source>
</evidence>
<dbReference type="Pfam" id="PF14137">
    <property type="entry name" value="DUF4304"/>
    <property type="match status" value="1"/>
</dbReference>
<dbReference type="EMBL" id="CP070969">
    <property type="protein sequence ID" value="QSF44297.1"/>
    <property type="molecule type" value="Genomic_DNA"/>
</dbReference>
<keyword evidence="2" id="KW-1185">Reference proteome</keyword>
<gene>
    <name evidence="1" type="ORF">JRJ22_24270</name>
</gene>
<dbReference type="Proteomes" id="UP000663452">
    <property type="component" value="Chromosome"/>
</dbReference>
<dbReference type="RefSeq" id="WP_206101885.1">
    <property type="nucleotide sequence ID" value="NZ_CP070969.1"/>
</dbReference>